<dbReference type="InterPro" id="IPR007159">
    <property type="entry name" value="SpoVT-AbrB_dom"/>
</dbReference>
<dbReference type="Gene3D" id="2.10.260.10">
    <property type="match status" value="1"/>
</dbReference>
<dbReference type="EMBL" id="MWMH01000005">
    <property type="protein sequence ID" value="OOP72517.1"/>
    <property type="molecule type" value="Genomic_DNA"/>
</dbReference>
<comment type="caution">
    <text evidence="1">The sequence shown here is derived from an EMBL/GenBank/DDBJ whole genome shotgun (WGS) entry which is preliminary data.</text>
</comment>
<evidence type="ECO:0000313" key="2">
    <source>
        <dbReference type="Proteomes" id="UP000190959"/>
    </source>
</evidence>
<reference evidence="1 2" key="1">
    <citation type="submission" date="2017-02" db="EMBL/GenBank/DDBJ databases">
        <title>Genome sequence of Clostridium beijerinckii Br21.</title>
        <authorList>
            <person name="Fonseca B.C."/>
            <person name="Guazzaroni M.E."/>
            <person name="Riano-Pachon D.M."/>
            <person name="Reginatto V."/>
        </authorList>
    </citation>
    <scope>NUCLEOTIDE SEQUENCE [LARGE SCALE GENOMIC DNA]</scope>
    <source>
        <strain evidence="1 2">Br21</strain>
    </source>
</reference>
<dbReference type="SUPFAM" id="SSF89447">
    <property type="entry name" value="AbrB/MazE/MraZ-like"/>
    <property type="match status" value="1"/>
</dbReference>
<dbReference type="Proteomes" id="UP000190959">
    <property type="component" value="Unassembled WGS sequence"/>
</dbReference>
<protein>
    <submittedName>
        <fullName evidence="1">AbrB family transcriptional regulator</fullName>
    </submittedName>
</protein>
<evidence type="ECO:0000313" key="1">
    <source>
        <dbReference type="EMBL" id="OOP72517.1"/>
    </source>
</evidence>
<accession>A0A1S9N4P9</accession>
<dbReference type="InterPro" id="IPR037914">
    <property type="entry name" value="SpoVT-AbrB_sf"/>
</dbReference>
<dbReference type="AlphaFoldDB" id="A0A1S9N4P9"/>
<dbReference type="PANTHER" id="PTHR36432">
    <property type="match status" value="1"/>
</dbReference>
<dbReference type="PROSITE" id="PS51740">
    <property type="entry name" value="SPOVT_ABRB"/>
    <property type="match status" value="1"/>
</dbReference>
<dbReference type="NCBIfam" id="TIGR01439">
    <property type="entry name" value="lp_hng_hel_AbrB"/>
    <property type="match status" value="1"/>
</dbReference>
<organism evidence="1 2">
    <name type="scientific">Clostridium beijerinckii</name>
    <name type="common">Clostridium MP</name>
    <dbReference type="NCBI Taxonomy" id="1520"/>
    <lineage>
        <taxon>Bacteria</taxon>
        <taxon>Bacillati</taxon>
        <taxon>Bacillota</taxon>
        <taxon>Clostridia</taxon>
        <taxon>Eubacteriales</taxon>
        <taxon>Clostridiaceae</taxon>
        <taxon>Clostridium</taxon>
    </lineage>
</organism>
<sequence>MKTSGIVRKLDNVGRLVIPKEIRSVMKINYGDPMEIIQVNNEIAVRKYNRGCIFCGNNKDVMEFRNSLICRECEKALKEE</sequence>
<dbReference type="PANTHER" id="PTHR36432:SF1">
    <property type="entry name" value="STAGE V SPORULATION PROTEIN T"/>
    <property type="match status" value="1"/>
</dbReference>
<dbReference type="SMART" id="SM00966">
    <property type="entry name" value="SpoVT_AbrB"/>
    <property type="match status" value="1"/>
</dbReference>
<gene>
    <name evidence="1" type="ORF">CBEIBR21_16450</name>
</gene>
<proteinExistence type="predicted"/>
<dbReference type="Pfam" id="PF04014">
    <property type="entry name" value="MazE_antitoxin"/>
    <property type="match status" value="1"/>
</dbReference>
<dbReference type="RefSeq" id="WP_077844253.1">
    <property type="nucleotide sequence ID" value="NZ_JABSWK010000001.1"/>
</dbReference>
<dbReference type="GO" id="GO:0003677">
    <property type="term" value="F:DNA binding"/>
    <property type="evidence" value="ECO:0007669"/>
    <property type="project" value="UniProtKB-UniRule"/>
</dbReference>
<dbReference type="InterPro" id="IPR052731">
    <property type="entry name" value="B_subtilis_Trans_State_Reg"/>
</dbReference>
<name>A0A1S9N4P9_CLOBE</name>